<sequence length="136" mass="15356">MFFRFVASLILVVLVSMVGIGLEKQTLQMKRAVSRQYFQKDLLLEMHARLRLSIQQLTAPSQLAAVDEARQSSLSPQIKKAERWQMPQQTTTANSNAQADHSSSARNSQDRSSSDNTRLPPRLPLLRWEHPAGTGR</sequence>
<reference evidence="2 3" key="1">
    <citation type="journal article" date="2016" name="Front. Microbiol.">
        <title>Fuerstia marisgermanicae gen. nov., sp. nov., an Unusual Member of the Phylum Planctomycetes from the German Wadden Sea.</title>
        <authorList>
            <person name="Kohn T."/>
            <person name="Heuer A."/>
            <person name="Jogler M."/>
            <person name="Vollmers J."/>
            <person name="Boedeker C."/>
            <person name="Bunk B."/>
            <person name="Rast P."/>
            <person name="Borchert D."/>
            <person name="Glockner I."/>
            <person name="Freese H.M."/>
            <person name="Klenk H.P."/>
            <person name="Overmann J."/>
            <person name="Kaster A.K."/>
            <person name="Rohde M."/>
            <person name="Wiegand S."/>
            <person name="Jogler C."/>
        </authorList>
    </citation>
    <scope>NUCLEOTIDE SEQUENCE [LARGE SCALE GENOMIC DNA]</scope>
    <source>
        <strain evidence="2 3">NH11</strain>
    </source>
</reference>
<accession>A0A1P8WD61</accession>
<organism evidence="2 3">
    <name type="scientific">Fuerstiella marisgermanici</name>
    <dbReference type="NCBI Taxonomy" id="1891926"/>
    <lineage>
        <taxon>Bacteria</taxon>
        <taxon>Pseudomonadati</taxon>
        <taxon>Planctomycetota</taxon>
        <taxon>Planctomycetia</taxon>
        <taxon>Planctomycetales</taxon>
        <taxon>Planctomycetaceae</taxon>
        <taxon>Fuerstiella</taxon>
    </lineage>
</organism>
<dbReference type="EMBL" id="CP017641">
    <property type="protein sequence ID" value="APZ92006.1"/>
    <property type="molecule type" value="Genomic_DNA"/>
</dbReference>
<proteinExistence type="predicted"/>
<dbReference type="AlphaFoldDB" id="A0A1P8WD61"/>
<feature type="region of interest" description="Disordered" evidence="1">
    <location>
        <begin position="68"/>
        <end position="136"/>
    </location>
</feature>
<evidence type="ECO:0000313" key="3">
    <source>
        <dbReference type="Proteomes" id="UP000187735"/>
    </source>
</evidence>
<dbReference type="RefSeq" id="WP_145944046.1">
    <property type="nucleotide sequence ID" value="NZ_CP017641.1"/>
</dbReference>
<feature type="compositionally biased region" description="Polar residues" evidence="1">
    <location>
        <begin position="86"/>
        <end position="101"/>
    </location>
</feature>
<gene>
    <name evidence="2" type="ORF">Fuma_01607</name>
</gene>
<name>A0A1P8WD61_9PLAN</name>
<dbReference type="OrthoDB" id="214577at2"/>
<feature type="compositionally biased region" description="Low complexity" evidence="1">
    <location>
        <begin position="114"/>
        <end position="126"/>
    </location>
</feature>
<evidence type="ECO:0000256" key="1">
    <source>
        <dbReference type="SAM" id="MobiDB-lite"/>
    </source>
</evidence>
<dbReference type="KEGG" id="fmr:Fuma_01607"/>
<dbReference type="Proteomes" id="UP000187735">
    <property type="component" value="Chromosome"/>
</dbReference>
<keyword evidence="3" id="KW-1185">Reference proteome</keyword>
<evidence type="ECO:0000313" key="2">
    <source>
        <dbReference type="EMBL" id="APZ92006.1"/>
    </source>
</evidence>
<protein>
    <submittedName>
        <fullName evidence="2">Uncharacterized protein</fullName>
    </submittedName>
</protein>